<dbReference type="RefSeq" id="WP_233697552.1">
    <property type="nucleotide sequence ID" value="NZ_JAJNBZ010000013.1"/>
</dbReference>
<sequence>MARNKYPEKTLEQILTVSAKLFTEKGFDKTSIQDIIDALGMSKGAIYHHFKSKEEILDAVMKQRSQSTTEMFDMLIQNTQANNAREKLVSILEAVATDKDTHSIDSVLSSQIKNPQFVVTGIKDCVIKDAPRIAQIMLQGREDGSIVTDYPTECAEIFLLLLNIWINPVLFERNRSDTLRRLQFLQQMMKQLGVDVVSDALIEKATDLYANMGGYSQDGQ</sequence>
<evidence type="ECO:0000313" key="4">
    <source>
        <dbReference type="EMBL" id="MCE5170942.1"/>
    </source>
</evidence>
<evidence type="ECO:0000256" key="1">
    <source>
        <dbReference type="ARBA" id="ARBA00023125"/>
    </source>
</evidence>
<reference evidence="4 5" key="1">
    <citation type="submission" date="2021-11" db="EMBL/GenBank/DDBJ databases">
        <title>Draft genome sequence of Paenibacillus profundus YoMME, a new Gram-positive bacteria with exoelectrogenic properties.</title>
        <authorList>
            <person name="Hubenova Y."/>
            <person name="Hubenova E."/>
            <person name="Manasiev Y."/>
            <person name="Peykov S."/>
            <person name="Mitov M."/>
        </authorList>
    </citation>
    <scope>NUCLEOTIDE SEQUENCE [LARGE SCALE GENOMIC DNA]</scope>
    <source>
        <strain evidence="4 5">YoMME</strain>
    </source>
</reference>
<accession>A0ABS8YH94</accession>
<feature type="DNA-binding region" description="H-T-H motif" evidence="2">
    <location>
        <begin position="31"/>
        <end position="50"/>
    </location>
</feature>
<evidence type="ECO:0000256" key="2">
    <source>
        <dbReference type="PROSITE-ProRule" id="PRU00335"/>
    </source>
</evidence>
<dbReference type="EMBL" id="JAJNBZ010000013">
    <property type="protein sequence ID" value="MCE5170942.1"/>
    <property type="molecule type" value="Genomic_DNA"/>
</dbReference>
<feature type="domain" description="HTH tetR-type" evidence="3">
    <location>
        <begin position="8"/>
        <end position="68"/>
    </location>
</feature>
<keyword evidence="1 2" id="KW-0238">DNA-binding</keyword>
<organism evidence="4 5">
    <name type="scientific">Paenibacillus profundus</name>
    <dbReference type="NCBI Taxonomy" id="1173085"/>
    <lineage>
        <taxon>Bacteria</taxon>
        <taxon>Bacillati</taxon>
        <taxon>Bacillota</taxon>
        <taxon>Bacilli</taxon>
        <taxon>Bacillales</taxon>
        <taxon>Paenibacillaceae</taxon>
        <taxon>Paenibacillus</taxon>
    </lineage>
</organism>
<dbReference type="InterPro" id="IPR009057">
    <property type="entry name" value="Homeodomain-like_sf"/>
</dbReference>
<name>A0ABS8YH94_9BACL</name>
<dbReference type="Gene3D" id="1.10.357.10">
    <property type="entry name" value="Tetracycline Repressor, domain 2"/>
    <property type="match status" value="1"/>
</dbReference>
<evidence type="ECO:0000313" key="5">
    <source>
        <dbReference type="Proteomes" id="UP001199916"/>
    </source>
</evidence>
<proteinExistence type="predicted"/>
<keyword evidence="5" id="KW-1185">Reference proteome</keyword>
<dbReference type="InterPro" id="IPR001647">
    <property type="entry name" value="HTH_TetR"/>
</dbReference>
<dbReference type="PROSITE" id="PS50977">
    <property type="entry name" value="HTH_TETR_2"/>
    <property type="match status" value="1"/>
</dbReference>
<comment type="caution">
    <text evidence="4">The sequence shown here is derived from an EMBL/GenBank/DDBJ whole genome shotgun (WGS) entry which is preliminary data.</text>
</comment>
<evidence type="ECO:0000259" key="3">
    <source>
        <dbReference type="PROSITE" id="PS50977"/>
    </source>
</evidence>
<gene>
    <name evidence="4" type="ORF">LQV63_16685</name>
</gene>
<dbReference type="PANTHER" id="PTHR43479:SF11">
    <property type="entry name" value="ACREF_ENVCD OPERON REPRESSOR-RELATED"/>
    <property type="match status" value="1"/>
</dbReference>
<dbReference type="SUPFAM" id="SSF46689">
    <property type="entry name" value="Homeodomain-like"/>
    <property type="match status" value="1"/>
</dbReference>
<dbReference type="PRINTS" id="PR00455">
    <property type="entry name" value="HTHTETR"/>
</dbReference>
<dbReference type="InterPro" id="IPR050624">
    <property type="entry name" value="HTH-type_Tx_Regulator"/>
</dbReference>
<dbReference type="Pfam" id="PF00440">
    <property type="entry name" value="TetR_N"/>
    <property type="match status" value="1"/>
</dbReference>
<dbReference type="Proteomes" id="UP001199916">
    <property type="component" value="Unassembled WGS sequence"/>
</dbReference>
<dbReference type="PANTHER" id="PTHR43479">
    <property type="entry name" value="ACREF/ENVCD OPERON REPRESSOR-RELATED"/>
    <property type="match status" value="1"/>
</dbReference>
<protein>
    <submittedName>
        <fullName evidence="4">TetR/AcrR family transcriptional regulator</fullName>
    </submittedName>
</protein>